<keyword evidence="3" id="KW-0285">Flavoprotein</keyword>
<dbReference type="GO" id="GO:0016651">
    <property type="term" value="F:oxidoreductase activity, acting on NAD(P)H"/>
    <property type="evidence" value="ECO:0007669"/>
    <property type="project" value="TreeGrafter"/>
</dbReference>
<dbReference type="InterPro" id="IPR036922">
    <property type="entry name" value="Rieske_2Fe-2S_sf"/>
</dbReference>
<name>A0A9J6CRA8_POLVA</name>
<protein>
    <recommendedName>
        <fullName evidence="10">Rieske domain-containing protein</fullName>
    </recommendedName>
</protein>
<dbReference type="FunFam" id="2.102.10.10:FF:000003">
    <property type="entry name" value="apoptosis-inducing factor 3 isoform X2"/>
    <property type="match status" value="1"/>
</dbReference>
<keyword evidence="12" id="KW-1185">Reference proteome</keyword>
<dbReference type="SUPFAM" id="SSF51905">
    <property type="entry name" value="FAD/NAD(P)-binding domain"/>
    <property type="match status" value="2"/>
</dbReference>
<proteinExistence type="inferred from homology"/>
<dbReference type="PRINTS" id="PR00411">
    <property type="entry name" value="PNDRDTASEI"/>
</dbReference>
<dbReference type="Gene3D" id="2.102.10.10">
    <property type="entry name" value="Rieske [2Fe-2S] iron-sulphur domain"/>
    <property type="match status" value="1"/>
</dbReference>
<comment type="cofactor">
    <cofactor evidence="1">
        <name>FAD</name>
        <dbReference type="ChEBI" id="CHEBI:57692"/>
    </cofactor>
</comment>
<dbReference type="SUPFAM" id="SSF55424">
    <property type="entry name" value="FAD/NAD-linked reductases, dimerisation (C-terminal) domain"/>
    <property type="match status" value="1"/>
</dbReference>
<dbReference type="InterPro" id="IPR017941">
    <property type="entry name" value="Rieske_2Fe-2S"/>
</dbReference>
<evidence type="ECO:0000256" key="3">
    <source>
        <dbReference type="ARBA" id="ARBA00022630"/>
    </source>
</evidence>
<dbReference type="CDD" id="cd03478">
    <property type="entry name" value="Rieske_AIFL_N"/>
    <property type="match status" value="1"/>
</dbReference>
<evidence type="ECO:0000259" key="10">
    <source>
        <dbReference type="PROSITE" id="PS51296"/>
    </source>
</evidence>
<evidence type="ECO:0000256" key="7">
    <source>
        <dbReference type="ARBA" id="ARBA00023002"/>
    </source>
</evidence>
<dbReference type="SUPFAM" id="SSF50022">
    <property type="entry name" value="ISP domain"/>
    <property type="match status" value="1"/>
</dbReference>
<keyword evidence="9" id="KW-0411">Iron-sulfur</keyword>
<evidence type="ECO:0000256" key="2">
    <source>
        <dbReference type="ARBA" id="ARBA00006442"/>
    </source>
</evidence>
<keyword evidence="8" id="KW-0408">Iron</keyword>
<keyword evidence="5" id="KW-0479">Metal-binding</keyword>
<dbReference type="GO" id="GO:0051537">
    <property type="term" value="F:2 iron, 2 sulfur cluster binding"/>
    <property type="evidence" value="ECO:0007669"/>
    <property type="project" value="UniProtKB-KW"/>
</dbReference>
<organism evidence="11 12">
    <name type="scientific">Polypedilum vanderplanki</name>
    <name type="common">Sleeping chironomid midge</name>
    <dbReference type="NCBI Taxonomy" id="319348"/>
    <lineage>
        <taxon>Eukaryota</taxon>
        <taxon>Metazoa</taxon>
        <taxon>Ecdysozoa</taxon>
        <taxon>Arthropoda</taxon>
        <taxon>Hexapoda</taxon>
        <taxon>Insecta</taxon>
        <taxon>Pterygota</taxon>
        <taxon>Neoptera</taxon>
        <taxon>Endopterygota</taxon>
        <taxon>Diptera</taxon>
        <taxon>Nematocera</taxon>
        <taxon>Chironomoidea</taxon>
        <taxon>Chironomidae</taxon>
        <taxon>Chironominae</taxon>
        <taxon>Polypedilum</taxon>
        <taxon>Polypedilum</taxon>
    </lineage>
</organism>
<reference evidence="11" key="1">
    <citation type="submission" date="2021-03" db="EMBL/GenBank/DDBJ databases">
        <title>Chromosome level genome of the anhydrobiotic midge Polypedilum vanderplanki.</title>
        <authorList>
            <person name="Yoshida Y."/>
            <person name="Kikawada T."/>
            <person name="Gusev O."/>
        </authorList>
    </citation>
    <scope>NUCLEOTIDE SEQUENCE</scope>
    <source>
        <strain evidence="11">NIAS01</strain>
        <tissue evidence="11">Whole body or cell culture</tissue>
    </source>
</reference>
<dbReference type="AlphaFoldDB" id="A0A9J6CRA8"/>
<gene>
    <name evidence="11" type="ORF">PVAND_013782</name>
</gene>
<keyword evidence="6" id="KW-0274">FAD</keyword>
<sequence length="534" mass="58661">MFKLHGSDEFIEGVVCQENEIGENEMKNFDLGESKVLIVKQNGKISALGTKCSHYGAPLATGALGDGRIRCPWHGACFNITSGDIEDFPGQDSIPCYQVKIEKGQVKVRARKSELQTNKRVHNFAKRDKNDSRTFVIVGGGPSGAICAETLRAKGFTGRIVMISNETTLPYDRIKCSKVMDAKIESLHLRTQQFYDDNEIEVMTGTAATSLNTQNKEISIDNGYKIKYDKIYLATGSSARKITIPGSDLKNIFVLRNINDAHEINAQLNDQTHVVVLGVSFIGMEAAAYCVKKAAKVTVIGRDQFPLRAFGNEIGETIMKFFEEQNVHFIMRSGIKECVGDGTIDSVILNDGTKLKADILITGVGSTLNTEFLKDSGIAINKNGSIDTNDYLESNIPDVYVGGDIANSPIFMTNHRETIGHYGLAQYHGKVAASNMCGVQKKLKAVPFFWMMVFGKSFRYAGHGRYSEVKIDGSLEDLKFIAYYIDADGKVVAICTCGRDPIASQFAEFLANGKILTKAQLETDPLGWTKTVNA</sequence>
<dbReference type="Proteomes" id="UP001107558">
    <property type="component" value="Chromosome 1"/>
</dbReference>
<evidence type="ECO:0000313" key="11">
    <source>
        <dbReference type="EMBL" id="KAG5684557.1"/>
    </source>
</evidence>
<dbReference type="InterPro" id="IPR023753">
    <property type="entry name" value="FAD/NAD-binding_dom"/>
</dbReference>
<evidence type="ECO:0000256" key="8">
    <source>
        <dbReference type="ARBA" id="ARBA00023004"/>
    </source>
</evidence>
<dbReference type="Gene3D" id="3.50.50.60">
    <property type="entry name" value="FAD/NAD(P)-binding domain"/>
    <property type="match status" value="2"/>
</dbReference>
<evidence type="ECO:0000256" key="5">
    <source>
        <dbReference type="ARBA" id="ARBA00022723"/>
    </source>
</evidence>
<dbReference type="EMBL" id="JADBJN010000001">
    <property type="protein sequence ID" value="KAG5684557.1"/>
    <property type="molecule type" value="Genomic_DNA"/>
</dbReference>
<evidence type="ECO:0000256" key="6">
    <source>
        <dbReference type="ARBA" id="ARBA00022827"/>
    </source>
</evidence>
<dbReference type="Gene3D" id="3.30.390.30">
    <property type="match status" value="1"/>
</dbReference>
<dbReference type="InterPro" id="IPR036188">
    <property type="entry name" value="FAD/NAD-bd_sf"/>
</dbReference>
<dbReference type="PANTHER" id="PTHR43557">
    <property type="entry name" value="APOPTOSIS-INDUCING FACTOR 1"/>
    <property type="match status" value="1"/>
</dbReference>
<dbReference type="OrthoDB" id="432169at2759"/>
<dbReference type="PANTHER" id="PTHR43557:SF2">
    <property type="entry name" value="RIESKE DOMAIN-CONTAINING PROTEIN-RELATED"/>
    <property type="match status" value="1"/>
</dbReference>
<evidence type="ECO:0000256" key="4">
    <source>
        <dbReference type="ARBA" id="ARBA00022714"/>
    </source>
</evidence>
<accession>A0A9J6CRA8</accession>
<evidence type="ECO:0000256" key="9">
    <source>
        <dbReference type="ARBA" id="ARBA00023014"/>
    </source>
</evidence>
<dbReference type="PROSITE" id="PS51296">
    <property type="entry name" value="RIESKE"/>
    <property type="match status" value="1"/>
</dbReference>
<dbReference type="GO" id="GO:0046872">
    <property type="term" value="F:metal ion binding"/>
    <property type="evidence" value="ECO:0007669"/>
    <property type="project" value="UniProtKB-KW"/>
</dbReference>
<keyword evidence="4" id="KW-0001">2Fe-2S</keyword>
<comment type="similarity">
    <text evidence="2">Belongs to the FAD-dependent oxidoreductase family.</text>
</comment>
<dbReference type="PRINTS" id="PR00368">
    <property type="entry name" value="FADPNR"/>
</dbReference>
<dbReference type="Pfam" id="PF07992">
    <property type="entry name" value="Pyr_redox_2"/>
    <property type="match status" value="1"/>
</dbReference>
<dbReference type="InterPro" id="IPR016156">
    <property type="entry name" value="FAD/NAD-linked_Rdtase_dimer_sf"/>
</dbReference>
<keyword evidence="7" id="KW-0560">Oxidoreductase</keyword>
<comment type="caution">
    <text evidence="11">The sequence shown here is derived from an EMBL/GenBank/DDBJ whole genome shotgun (WGS) entry which is preliminary data.</text>
</comment>
<dbReference type="GO" id="GO:0005737">
    <property type="term" value="C:cytoplasm"/>
    <property type="evidence" value="ECO:0007669"/>
    <property type="project" value="TreeGrafter"/>
</dbReference>
<evidence type="ECO:0000313" key="12">
    <source>
        <dbReference type="Proteomes" id="UP001107558"/>
    </source>
</evidence>
<evidence type="ECO:0000256" key="1">
    <source>
        <dbReference type="ARBA" id="ARBA00001974"/>
    </source>
</evidence>
<dbReference type="InterPro" id="IPR050446">
    <property type="entry name" value="FAD-oxidoreductase/Apoptosis"/>
</dbReference>
<dbReference type="Pfam" id="PF00355">
    <property type="entry name" value="Rieske"/>
    <property type="match status" value="1"/>
</dbReference>
<feature type="domain" description="Rieske" evidence="10">
    <location>
        <begin position="13"/>
        <end position="108"/>
    </location>
</feature>